<dbReference type="Proteomes" id="UP000663874">
    <property type="component" value="Unassembled WGS sequence"/>
</dbReference>
<keyword evidence="11" id="KW-1185">Reference proteome</keyword>
<dbReference type="Proteomes" id="UP000663823">
    <property type="component" value="Unassembled WGS sequence"/>
</dbReference>
<dbReference type="EMBL" id="CAJNOL010000139">
    <property type="protein sequence ID" value="CAF0878730.1"/>
    <property type="molecule type" value="Genomic_DNA"/>
</dbReference>
<keyword evidence="1" id="KW-0472">Membrane</keyword>
<evidence type="ECO:0000313" key="4">
    <source>
        <dbReference type="EMBL" id="CAF0815608.1"/>
    </source>
</evidence>
<name>A0A813XUX1_9BILA</name>
<dbReference type="Proteomes" id="UP000663864">
    <property type="component" value="Unassembled WGS sequence"/>
</dbReference>
<dbReference type="EMBL" id="CAJNOH010000002">
    <property type="protein sequence ID" value="CAF0724459.1"/>
    <property type="molecule type" value="Genomic_DNA"/>
</dbReference>
<dbReference type="Proteomes" id="UP000663870">
    <property type="component" value="Unassembled WGS sequence"/>
</dbReference>
<dbReference type="Proteomes" id="UP000663836">
    <property type="component" value="Unassembled WGS sequence"/>
</dbReference>
<dbReference type="Proteomes" id="UP000663889">
    <property type="component" value="Unassembled WGS sequence"/>
</dbReference>
<accession>A0A813XUX1</accession>
<dbReference type="OrthoDB" id="9969938at2759"/>
<dbReference type="EMBL" id="CAJOAX010000003">
    <property type="protein sequence ID" value="CAF3473760.1"/>
    <property type="molecule type" value="Genomic_DNA"/>
</dbReference>
<dbReference type="EMBL" id="CAJNOT010000027">
    <property type="protein sequence ID" value="CAF0784159.1"/>
    <property type="molecule type" value="Genomic_DNA"/>
</dbReference>
<proteinExistence type="predicted"/>
<dbReference type="EMBL" id="CAJNOL010000141">
    <property type="protein sequence ID" value="CAF0880681.1"/>
    <property type="molecule type" value="Genomic_DNA"/>
</dbReference>
<dbReference type="Proteomes" id="UP000663882">
    <property type="component" value="Unassembled WGS sequence"/>
</dbReference>
<evidence type="ECO:0000313" key="8">
    <source>
        <dbReference type="EMBL" id="CAF3473760.1"/>
    </source>
</evidence>
<feature type="transmembrane region" description="Helical" evidence="1">
    <location>
        <begin position="6"/>
        <end position="24"/>
    </location>
</feature>
<evidence type="ECO:0000313" key="10">
    <source>
        <dbReference type="EMBL" id="CAF3533260.1"/>
    </source>
</evidence>
<sequence length="108" mass="12731">MMKINLILIFICAEIFFINCYTINQFQRYPWSDYDVESIDVFLAKLIQLENLFQNENLPISSLDQSDGHSRHLQKRGRQCLWKVCSWALDKRSPSSNPSNGLEKKLLY</sequence>
<dbReference type="EMBL" id="CAJNOU010000063">
    <property type="protein sequence ID" value="CAF0842995.1"/>
    <property type="molecule type" value="Genomic_DNA"/>
</dbReference>
<keyword evidence="1" id="KW-0812">Transmembrane</keyword>
<evidence type="ECO:0000313" key="3">
    <source>
        <dbReference type="EMBL" id="CAF0784159.1"/>
    </source>
</evidence>
<evidence type="ECO:0000313" key="5">
    <source>
        <dbReference type="EMBL" id="CAF0842995.1"/>
    </source>
</evidence>
<evidence type="ECO:0000313" key="2">
    <source>
        <dbReference type="EMBL" id="CAF0724459.1"/>
    </source>
</evidence>
<evidence type="ECO:0000313" key="9">
    <source>
        <dbReference type="EMBL" id="CAF3525821.1"/>
    </source>
</evidence>
<evidence type="ECO:0000256" key="1">
    <source>
        <dbReference type="SAM" id="Phobius"/>
    </source>
</evidence>
<dbReference type="EMBL" id="CAJNOO010000123">
    <property type="protein sequence ID" value="CAF0815608.1"/>
    <property type="molecule type" value="Genomic_DNA"/>
</dbReference>
<comment type="caution">
    <text evidence="6">The sequence shown here is derived from an EMBL/GenBank/DDBJ whole genome shotgun (WGS) entry which is preliminary data.</text>
</comment>
<gene>
    <name evidence="10" type="ORF">FNK824_LOCUS88</name>
    <name evidence="9" type="ORF">JBS370_LOCUS109</name>
    <name evidence="6" type="ORF">JXQ802_LOCUS8041</name>
    <name evidence="7" type="ORF">JXQ802_LOCUS8135</name>
    <name evidence="8" type="ORF">OTI717_LOCUS96</name>
    <name evidence="2" type="ORF">PYM288_LOCUS445</name>
    <name evidence="4" type="ORF">RFH988_LOCUS4664</name>
    <name evidence="5" type="ORF">SEV965_LOCUS2705</name>
    <name evidence="3" type="ORF">ZHD862_LOCUS1552</name>
</gene>
<dbReference type="EMBL" id="CAJOBE010000003">
    <property type="protein sequence ID" value="CAF3533260.1"/>
    <property type="molecule type" value="Genomic_DNA"/>
</dbReference>
<reference evidence="6" key="1">
    <citation type="submission" date="2021-02" db="EMBL/GenBank/DDBJ databases">
        <authorList>
            <person name="Nowell W R."/>
        </authorList>
    </citation>
    <scope>NUCLEOTIDE SEQUENCE</scope>
</reference>
<evidence type="ECO:0000313" key="11">
    <source>
        <dbReference type="Proteomes" id="UP000663870"/>
    </source>
</evidence>
<organism evidence="6 11">
    <name type="scientific">Rotaria sordida</name>
    <dbReference type="NCBI Taxonomy" id="392033"/>
    <lineage>
        <taxon>Eukaryota</taxon>
        <taxon>Metazoa</taxon>
        <taxon>Spiralia</taxon>
        <taxon>Gnathifera</taxon>
        <taxon>Rotifera</taxon>
        <taxon>Eurotatoria</taxon>
        <taxon>Bdelloidea</taxon>
        <taxon>Philodinida</taxon>
        <taxon>Philodinidae</taxon>
        <taxon>Rotaria</taxon>
    </lineage>
</organism>
<evidence type="ECO:0000313" key="7">
    <source>
        <dbReference type="EMBL" id="CAF0880681.1"/>
    </source>
</evidence>
<keyword evidence="1" id="KW-1133">Transmembrane helix</keyword>
<dbReference type="Proteomes" id="UP000663854">
    <property type="component" value="Unassembled WGS sequence"/>
</dbReference>
<dbReference type="AlphaFoldDB" id="A0A813XUX1"/>
<protein>
    <submittedName>
        <fullName evidence="6">Uncharacterized protein</fullName>
    </submittedName>
</protein>
<dbReference type="EMBL" id="CAJOBD010000003">
    <property type="protein sequence ID" value="CAF3525821.1"/>
    <property type="molecule type" value="Genomic_DNA"/>
</dbReference>
<evidence type="ECO:0000313" key="6">
    <source>
        <dbReference type="EMBL" id="CAF0878730.1"/>
    </source>
</evidence>